<evidence type="ECO:0000313" key="2">
    <source>
        <dbReference type="Proteomes" id="UP001174210"/>
    </source>
</evidence>
<name>A0ABT8IV89_9MICO</name>
<dbReference type="RefSeq" id="WP_301217048.1">
    <property type="nucleotide sequence ID" value="NZ_JAROCB010000002.1"/>
</dbReference>
<sequence length="207" mass="23750">MDELAQDITWHTSLPEPLYRVIGRVAHSSALLDAMLGEFAETLAGGVEAWVFVSGQNTEWLIQTCRTLLKITDPYNDSFTVDFHADILRNLDRANSLRVLRNRVVHGTWSNVPFAEEPISRPWGSTADSDRVYWVSRDRQRRSFEEQAMTVADVDRLADEFDRVTASTIRIYRAFSPHEPDWPPFRRWRDLGFGDDASADLDDADPH</sequence>
<dbReference type="EMBL" id="JAROCB010000002">
    <property type="protein sequence ID" value="MDN4596708.1"/>
    <property type="molecule type" value="Genomic_DNA"/>
</dbReference>
<protein>
    <submittedName>
        <fullName evidence="1">Uncharacterized protein</fullName>
    </submittedName>
</protein>
<organism evidence="1 2">
    <name type="scientific">Leifsonia virtsii</name>
    <dbReference type="NCBI Taxonomy" id="3035915"/>
    <lineage>
        <taxon>Bacteria</taxon>
        <taxon>Bacillati</taxon>
        <taxon>Actinomycetota</taxon>
        <taxon>Actinomycetes</taxon>
        <taxon>Micrococcales</taxon>
        <taxon>Microbacteriaceae</taxon>
        <taxon>Leifsonia</taxon>
    </lineage>
</organism>
<comment type="caution">
    <text evidence="1">The sequence shown here is derived from an EMBL/GenBank/DDBJ whole genome shotgun (WGS) entry which is preliminary data.</text>
</comment>
<gene>
    <name evidence="1" type="ORF">P5G59_06135</name>
</gene>
<accession>A0ABT8IV89</accession>
<proteinExistence type="predicted"/>
<reference evidence="1" key="1">
    <citation type="submission" date="2023-03" db="EMBL/GenBank/DDBJ databases">
        <title>MT1 and MT2 Draft Genomes of Novel Species.</title>
        <authorList>
            <person name="Venkateswaran K."/>
        </authorList>
    </citation>
    <scope>NUCLEOTIDE SEQUENCE</scope>
    <source>
        <strain evidence="1">F6_8S_P_1A</strain>
    </source>
</reference>
<keyword evidence="2" id="KW-1185">Reference proteome</keyword>
<dbReference type="Proteomes" id="UP001174210">
    <property type="component" value="Unassembled WGS sequence"/>
</dbReference>
<evidence type="ECO:0000313" key="1">
    <source>
        <dbReference type="EMBL" id="MDN4596708.1"/>
    </source>
</evidence>